<name>A0A5B7H498_PORTR</name>
<reference evidence="1 2" key="1">
    <citation type="submission" date="2019-05" db="EMBL/GenBank/DDBJ databases">
        <title>Another draft genome of Portunus trituberculatus and its Hox gene families provides insights of decapod evolution.</title>
        <authorList>
            <person name="Jeong J.-H."/>
            <person name="Song I."/>
            <person name="Kim S."/>
            <person name="Choi T."/>
            <person name="Kim D."/>
            <person name="Ryu S."/>
            <person name="Kim W."/>
        </authorList>
    </citation>
    <scope>NUCLEOTIDE SEQUENCE [LARGE SCALE GENOMIC DNA]</scope>
    <source>
        <tissue evidence="1">Muscle</tissue>
    </source>
</reference>
<gene>
    <name evidence="1" type="ORF">E2C01_059025</name>
</gene>
<sequence length="67" mass="7008">MEDSVGCLGVCSVYKLFAVVLDSATQILQEGESSLHDAVCVLAMKCAAVEVVARLTTVQDDPGINHG</sequence>
<organism evidence="1 2">
    <name type="scientific">Portunus trituberculatus</name>
    <name type="common">Swimming crab</name>
    <name type="synonym">Neptunus trituberculatus</name>
    <dbReference type="NCBI Taxonomy" id="210409"/>
    <lineage>
        <taxon>Eukaryota</taxon>
        <taxon>Metazoa</taxon>
        <taxon>Ecdysozoa</taxon>
        <taxon>Arthropoda</taxon>
        <taxon>Crustacea</taxon>
        <taxon>Multicrustacea</taxon>
        <taxon>Malacostraca</taxon>
        <taxon>Eumalacostraca</taxon>
        <taxon>Eucarida</taxon>
        <taxon>Decapoda</taxon>
        <taxon>Pleocyemata</taxon>
        <taxon>Brachyura</taxon>
        <taxon>Eubrachyura</taxon>
        <taxon>Portunoidea</taxon>
        <taxon>Portunidae</taxon>
        <taxon>Portuninae</taxon>
        <taxon>Portunus</taxon>
    </lineage>
</organism>
<evidence type="ECO:0000313" key="1">
    <source>
        <dbReference type="EMBL" id="MPC64903.1"/>
    </source>
</evidence>
<evidence type="ECO:0000313" key="2">
    <source>
        <dbReference type="Proteomes" id="UP000324222"/>
    </source>
</evidence>
<dbReference type="EMBL" id="VSRR010022702">
    <property type="protein sequence ID" value="MPC64903.1"/>
    <property type="molecule type" value="Genomic_DNA"/>
</dbReference>
<proteinExistence type="predicted"/>
<keyword evidence="2" id="KW-1185">Reference proteome</keyword>
<dbReference type="Proteomes" id="UP000324222">
    <property type="component" value="Unassembled WGS sequence"/>
</dbReference>
<protein>
    <submittedName>
        <fullName evidence="1">Uncharacterized protein</fullName>
    </submittedName>
</protein>
<accession>A0A5B7H498</accession>
<comment type="caution">
    <text evidence="1">The sequence shown here is derived from an EMBL/GenBank/DDBJ whole genome shotgun (WGS) entry which is preliminary data.</text>
</comment>
<dbReference type="AlphaFoldDB" id="A0A5B7H498"/>